<dbReference type="AlphaFoldDB" id="A0A2W2B6S6"/>
<proteinExistence type="predicted"/>
<accession>A0A2W2B6S6</accession>
<organism evidence="3 4">
    <name type="scientific">Micromonospora deserti</name>
    <dbReference type="NCBI Taxonomy" id="2070366"/>
    <lineage>
        <taxon>Bacteria</taxon>
        <taxon>Bacillati</taxon>
        <taxon>Actinomycetota</taxon>
        <taxon>Actinomycetes</taxon>
        <taxon>Micromonosporales</taxon>
        <taxon>Micromonosporaceae</taxon>
        <taxon>Micromonospora</taxon>
    </lineage>
</organism>
<evidence type="ECO:0000313" key="3">
    <source>
        <dbReference type="EMBL" id="PZF81752.1"/>
    </source>
</evidence>
<dbReference type="InterPro" id="IPR012334">
    <property type="entry name" value="Pectin_lyas_fold"/>
</dbReference>
<sequence length="88" mass="9696">MRFGDPVHVYNNYYLANEDYGIRAAHESGVLVEGNHFENVEDPFHRAGGNLVARNNCFTNSRQGDADGSTGSVPYSYTLQPCEDVPAT</sequence>
<protein>
    <submittedName>
        <fullName evidence="3">Pectate lyase</fullName>
    </submittedName>
</protein>
<evidence type="ECO:0000259" key="2">
    <source>
        <dbReference type="Pfam" id="PF00544"/>
    </source>
</evidence>
<dbReference type="Gene3D" id="2.160.20.10">
    <property type="entry name" value="Single-stranded right-handed beta-helix, Pectin lyase-like"/>
    <property type="match status" value="1"/>
</dbReference>
<evidence type="ECO:0000256" key="1">
    <source>
        <dbReference type="ARBA" id="ARBA00023239"/>
    </source>
</evidence>
<name>A0A2W2B6S6_9ACTN</name>
<dbReference type="GO" id="GO:0016829">
    <property type="term" value="F:lyase activity"/>
    <property type="evidence" value="ECO:0007669"/>
    <property type="project" value="UniProtKB-KW"/>
</dbReference>
<dbReference type="Proteomes" id="UP000248749">
    <property type="component" value="Unassembled WGS sequence"/>
</dbReference>
<feature type="domain" description="Pectate lyase" evidence="2">
    <location>
        <begin position="1"/>
        <end position="75"/>
    </location>
</feature>
<feature type="non-terminal residue" evidence="3">
    <location>
        <position position="88"/>
    </location>
</feature>
<keyword evidence="4" id="KW-1185">Reference proteome</keyword>
<gene>
    <name evidence="3" type="ORF">C1I99_31780</name>
</gene>
<dbReference type="SUPFAM" id="SSF51126">
    <property type="entry name" value="Pectin lyase-like"/>
    <property type="match status" value="1"/>
</dbReference>
<reference evidence="3 4" key="1">
    <citation type="submission" date="2018-01" db="EMBL/GenBank/DDBJ databases">
        <title>Draft genome sequence of Salinispora sp. 13K206.</title>
        <authorList>
            <person name="Sahin N."/>
            <person name="Saygin H."/>
            <person name="Ay H."/>
        </authorList>
    </citation>
    <scope>NUCLEOTIDE SEQUENCE [LARGE SCALE GENOMIC DNA]</scope>
    <source>
        <strain evidence="3 4">13K206</strain>
    </source>
</reference>
<keyword evidence="1 3" id="KW-0456">Lyase</keyword>
<evidence type="ECO:0000313" key="4">
    <source>
        <dbReference type="Proteomes" id="UP000248749"/>
    </source>
</evidence>
<dbReference type="InterPro" id="IPR002022">
    <property type="entry name" value="Pec_lyase"/>
</dbReference>
<dbReference type="InterPro" id="IPR011050">
    <property type="entry name" value="Pectin_lyase_fold/virulence"/>
</dbReference>
<dbReference type="Pfam" id="PF00544">
    <property type="entry name" value="Pectate_lyase_4"/>
    <property type="match status" value="1"/>
</dbReference>
<comment type="caution">
    <text evidence="3">The sequence shown here is derived from an EMBL/GenBank/DDBJ whole genome shotgun (WGS) entry which is preliminary data.</text>
</comment>
<dbReference type="EMBL" id="POUB01000552">
    <property type="protein sequence ID" value="PZF81752.1"/>
    <property type="molecule type" value="Genomic_DNA"/>
</dbReference>